<dbReference type="GO" id="GO:0051607">
    <property type="term" value="P:defense response to virus"/>
    <property type="evidence" value="ECO:0007669"/>
    <property type="project" value="UniProtKB-KW"/>
</dbReference>
<dbReference type="InterPro" id="IPR006116">
    <property type="entry name" value="NT_2-5OAS_ClassI-CCAase"/>
</dbReference>
<gene>
    <name evidence="2" type="ORF">CNECB9_2610055</name>
</gene>
<accession>A0A1K0IFJ9</accession>
<proteinExistence type="predicted"/>
<evidence type="ECO:0000256" key="1">
    <source>
        <dbReference type="ARBA" id="ARBA00023118"/>
    </source>
</evidence>
<name>A0A1K0IFJ9_CUPNE</name>
<dbReference type="RefSeq" id="WP_340524998.1">
    <property type="nucleotide sequence ID" value="NZ_FMSH01000181.1"/>
</dbReference>
<evidence type="ECO:0000313" key="2">
    <source>
        <dbReference type="EMBL" id="SCU75980.1"/>
    </source>
</evidence>
<reference evidence="2" key="1">
    <citation type="submission" date="2016-09" db="EMBL/GenBank/DDBJ databases">
        <authorList>
            <person name="Capua I."/>
            <person name="De Benedictis P."/>
            <person name="Joannis T."/>
            <person name="Lombin L.H."/>
            <person name="Cattoli G."/>
        </authorList>
    </citation>
    <scope>NUCLEOTIDE SEQUENCE</scope>
    <source>
        <strain evidence="2">B9</strain>
    </source>
</reference>
<dbReference type="CDD" id="cd05400">
    <property type="entry name" value="NT_2-5OAS_ClassI-CCAase"/>
    <property type="match status" value="1"/>
</dbReference>
<organism evidence="2">
    <name type="scientific">Cupriavidus necator</name>
    <name type="common">Alcaligenes eutrophus</name>
    <name type="synonym">Ralstonia eutropha</name>
    <dbReference type="NCBI Taxonomy" id="106590"/>
    <lineage>
        <taxon>Bacteria</taxon>
        <taxon>Pseudomonadati</taxon>
        <taxon>Pseudomonadota</taxon>
        <taxon>Betaproteobacteria</taxon>
        <taxon>Burkholderiales</taxon>
        <taxon>Burkholderiaceae</taxon>
        <taxon>Cupriavidus</taxon>
    </lineage>
</organism>
<sequence>MTTNPPTFSKRAMDALLARNDAKQWEFLIGNLLKRLELPPATRAAAEADYLRLADSIANKLGILPGEIQIFAQGSMRTQTTIPQRAPAKLFDLDIVVKLKSGWLAQMNPHDLFRIFGEALEGNESVTGVPEEKRRCWFLNYPGKDYCFDVTPAVQEPAAHSESVLRVRDPDSDWSPSNPIDFADWFCTRAKLRFEFQRVVTRKAFDATASVEPLPDEDIGMDDILRRAVQLMKLHRDGMYWYKDKEIKRAQPISVILVTLAGHACEKLWIEEQRGQRKFSSAIEVALAIVEELPNFIHRESGVFKVCNPGLSTENFADKWNNDEGVRAKQFALWHTQLEQDLDALLHQGEAYVSEEKLRAVFGQAGVDAWKASKPKVSVMDGLLGTASAHVKTNPTTPTRLGSSGTLG</sequence>
<dbReference type="GO" id="GO:0016779">
    <property type="term" value="F:nucleotidyltransferase activity"/>
    <property type="evidence" value="ECO:0007669"/>
    <property type="project" value="InterPro"/>
</dbReference>
<keyword evidence="1" id="KW-0051">Antiviral defense</keyword>
<dbReference type="AlphaFoldDB" id="A0A1K0IFJ9"/>
<protein>
    <recommendedName>
        <fullName evidence="3">Nucleotidyltransferase</fullName>
    </recommendedName>
</protein>
<evidence type="ECO:0008006" key="3">
    <source>
        <dbReference type="Google" id="ProtNLM"/>
    </source>
</evidence>
<dbReference type="EMBL" id="FMSH01000181">
    <property type="protein sequence ID" value="SCU75980.1"/>
    <property type="molecule type" value="Genomic_DNA"/>
</dbReference>